<accession>A0AAV3SDJ0</accession>
<name>A0AAV3SDJ0_HALDO</name>
<evidence type="ECO:0000313" key="2">
    <source>
        <dbReference type="Proteomes" id="UP001500962"/>
    </source>
</evidence>
<evidence type="ECO:0000313" key="1">
    <source>
        <dbReference type="EMBL" id="GAA0455673.1"/>
    </source>
</evidence>
<organism evidence="1 2">
    <name type="scientific">Halococcus dombrowskii</name>
    <dbReference type="NCBI Taxonomy" id="179637"/>
    <lineage>
        <taxon>Archaea</taxon>
        <taxon>Methanobacteriati</taxon>
        <taxon>Methanobacteriota</taxon>
        <taxon>Stenosarchaea group</taxon>
        <taxon>Halobacteria</taxon>
        <taxon>Halobacteriales</taxon>
        <taxon>Halococcaceae</taxon>
        <taxon>Halococcus</taxon>
    </lineage>
</organism>
<gene>
    <name evidence="1" type="ORF">GCM10008985_09440</name>
</gene>
<sequence length="340" mass="38623">MSIPSLRMVEQGVRNPSKALSYLKWKTTPFLSGIEAAVSSRFPRGDNVLDEDWDLLIILDTCRLDALEEAKLIGNFQCLDSGSIESRYSVGGSTLEWTAQTFRESYRERANKVDYIAGNVLVEEVLDGRQTPENIDDAAWSPTKWETLPKSELNKFISAGRAREVKEPAKGHEDRPHPSARLVTDLAIKHGREHDSDQLIVHYVQPHYPYYGAIESDERDELADWEVFPFGQLRFGEVSRATVWNRYMAELRLGLDAIDILLRNYEAERVAITADHGEAFGERYLGVPGYKHRVGMLHPKVRQVPWAITSATDTGERIPDIDIETSDQSREEMLESLGYL</sequence>
<dbReference type="AlphaFoldDB" id="A0AAV3SDJ0"/>
<reference evidence="1" key="1">
    <citation type="journal article" date="2014" name="Int. J. Syst. Evol. Microbiol.">
        <title>Complete genome sequence of Corynebacterium casei LMG S-19264T (=DSM 44701T), isolated from a smear-ripened cheese.</title>
        <authorList>
            <consortium name="US DOE Joint Genome Institute (JGI-PGF)"/>
            <person name="Walter F."/>
            <person name="Albersmeier A."/>
            <person name="Kalinowski J."/>
            <person name="Ruckert C."/>
        </authorList>
    </citation>
    <scope>NUCLEOTIDE SEQUENCE</scope>
    <source>
        <strain evidence="1">JCM 12289</strain>
    </source>
</reference>
<reference evidence="1" key="2">
    <citation type="submission" date="2023-12" db="EMBL/GenBank/DDBJ databases">
        <authorList>
            <person name="Sun Q."/>
            <person name="Inoue M."/>
        </authorList>
    </citation>
    <scope>NUCLEOTIDE SEQUENCE</scope>
    <source>
        <strain evidence="1">JCM 12289</strain>
    </source>
</reference>
<dbReference type="Gene3D" id="3.40.720.10">
    <property type="entry name" value="Alkaline Phosphatase, subunit A"/>
    <property type="match status" value="1"/>
</dbReference>
<dbReference type="EMBL" id="BAAADN010000017">
    <property type="protein sequence ID" value="GAA0455673.1"/>
    <property type="molecule type" value="Genomic_DNA"/>
</dbReference>
<dbReference type="Proteomes" id="UP001500962">
    <property type="component" value="Unassembled WGS sequence"/>
</dbReference>
<protein>
    <submittedName>
        <fullName evidence="1">Uncharacterized protein</fullName>
    </submittedName>
</protein>
<proteinExistence type="predicted"/>
<comment type="caution">
    <text evidence="1">The sequence shown here is derived from an EMBL/GenBank/DDBJ whole genome shotgun (WGS) entry which is preliminary data.</text>
</comment>
<dbReference type="InterPro" id="IPR017850">
    <property type="entry name" value="Alkaline_phosphatase_core_sf"/>
</dbReference>
<dbReference type="SUPFAM" id="SSF53649">
    <property type="entry name" value="Alkaline phosphatase-like"/>
    <property type="match status" value="1"/>
</dbReference>